<dbReference type="PROSITE" id="PS51186">
    <property type="entry name" value="GNAT"/>
    <property type="match status" value="1"/>
</dbReference>
<sequence>MSGTFLRPPAGVPGCVLRPLQAADLPAVLRLQARAYPPHYHERAEVFASRLAVSAGGCWLGERGGEAAGYVIAHPWAEPSPPPLHAPLGGLSGMATGVFLHDMALCPQARGSGLAQGLFRKVRGWAVQQGAGEIMLVALADARAFWQRLGFVADATALPAGYGDGACCMRLTLSAQ</sequence>
<dbReference type="InterPro" id="IPR016181">
    <property type="entry name" value="Acyl_CoA_acyltransferase"/>
</dbReference>
<comment type="caution">
    <text evidence="4">The sequence shown here is derived from an EMBL/GenBank/DDBJ whole genome shotgun (WGS) entry which is preliminary data.</text>
</comment>
<keyword evidence="2" id="KW-0012">Acyltransferase</keyword>
<feature type="domain" description="N-acetyltransferase" evidence="3">
    <location>
        <begin position="15"/>
        <end position="174"/>
    </location>
</feature>
<dbReference type="InterPro" id="IPR050832">
    <property type="entry name" value="Bact_Acetyltransf"/>
</dbReference>
<evidence type="ECO:0000313" key="5">
    <source>
        <dbReference type="Proteomes" id="UP000241193"/>
    </source>
</evidence>
<keyword evidence="5" id="KW-1185">Reference proteome</keyword>
<dbReference type="EMBL" id="PZKC01000008">
    <property type="protein sequence ID" value="PTD96113.1"/>
    <property type="molecule type" value="Genomic_DNA"/>
</dbReference>
<accession>A0A2T4IEC2</accession>
<evidence type="ECO:0000256" key="2">
    <source>
        <dbReference type="ARBA" id="ARBA00023315"/>
    </source>
</evidence>
<gene>
    <name evidence="4" type="ORF">C8261_11085</name>
</gene>
<evidence type="ECO:0000313" key="4">
    <source>
        <dbReference type="EMBL" id="PTD96113.1"/>
    </source>
</evidence>
<proteinExistence type="predicted"/>
<keyword evidence="1 4" id="KW-0808">Transferase</keyword>
<evidence type="ECO:0000256" key="1">
    <source>
        <dbReference type="ARBA" id="ARBA00022679"/>
    </source>
</evidence>
<protein>
    <submittedName>
        <fullName evidence="4">N-acetyltransferase</fullName>
    </submittedName>
</protein>
<dbReference type="InterPro" id="IPR000182">
    <property type="entry name" value="GNAT_dom"/>
</dbReference>
<dbReference type="Proteomes" id="UP000241193">
    <property type="component" value="Unassembled WGS sequence"/>
</dbReference>
<name>A0A2T4IEC2_9RHOO</name>
<reference evidence="4 5" key="1">
    <citation type="submission" date="2018-03" db="EMBL/GenBank/DDBJ databases">
        <authorList>
            <person name="Keele B.F."/>
        </authorList>
    </citation>
    <scope>NUCLEOTIDE SEQUENCE [LARGE SCALE GENOMIC DNA]</scope>
    <source>
        <strain evidence="4 5">D20</strain>
    </source>
</reference>
<dbReference type="CDD" id="cd04301">
    <property type="entry name" value="NAT_SF"/>
    <property type="match status" value="1"/>
</dbReference>
<dbReference type="Pfam" id="PF00583">
    <property type="entry name" value="Acetyltransf_1"/>
    <property type="match status" value="1"/>
</dbReference>
<dbReference type="OrthoDB" id="359414at2"/>
<reference evidence="4 5" key="2">
    <citation type="submission" date="2018-04" db="EMBL/GenBank/DDBJ databases">
        <title>Thauera lacus sp. nov., isolated from an saline lake in Inner Mongolia, China.</title>
        <authorList>
            <person name="Liang Q.-Y."/>
        </authorList>
    </citation>
    <scope>NUCLEOTIDE SEQUENCE [LARGE SCALE GENOMIC DNA]</scope>
    <source>
        <strain evidence="4 5">D20</strain>
    </source>
</reference>
<organism evidence="4 5">
    <name type="scientific">Pseudothauera lacus</name>
    <dbReference type="NCBI Taxonomy" id="2136175"/>
    <lineage>
        <taxon>Bacteria</taxon>
        <taxon>Pseudomonadati</taxon>
        <taxon>Pseudomonadota</taxon>
        <taxon>Betaproteobacteria</taxon>
        <taxon>Rhodocyclales</taxon>
        <taxon>Zoogloeaceae</taxon>
        <taxon>Pseudothauera</taxon>
    </lineage>
</organism>
<dbReference type="SUPFAM" id="SSF55729">
    <property type="entry name" value="Acyl-CoA N-acyltransferases (Nat)"/>
    <property type="match status" value="1"/>
</dbReference>
<dbReference type="PANTHER" id="PTHR43877">
    <property type="entry name" value="AMINOALKYLPHOSPHONATE N-ACETYLTRANSFERASE-RELATED-RELATED"/>
    <property type="match status" value="1"/>
</dbReference>
<evidence type="ECO:0000259" key="3">
    <source>
        <dbReference type="PROSITE" id="PS51186"/>
    </source>
</evidence>
<dbReference type="GO" id="GO:0016747">
    <property type="term" value="F:acyltransferase activity, transferring groups other than amino-acyl groups"/>
    <property type="evidence" value="ECO:0007669"/>
    <property type="project" value="InterPro"/>
</dbReference>
<dbReference type="RefSeq" id="WP_107493772.1">
    <property type="nucleotide sequence ID" value="NZ_PZKC01000008.1"/>
</dbReference>
<dbReference type="AlphaFoldDB" id="A0A2T4IEC2"/>
<dbReference type="Gene3D" id="3.40.630.30">
    <property type="match status" value="1"/>
</dbReference>